<feature type="domain" description="Core-binding (CB)" evidence="7">
    <location>
        <begin position="48"/>
        <end position="128"/>
    </location>
</feature>
<evidence type="ECO:0000313" key="8">
    <source>
        <dbReference type="EMBL" id="MCF4098595.1"/>
    </source>
</evidence>
<comment type="similarity">
    <text evidence="1">Belongs to the 'phage' integrase family.</text>
</comment>
<evidence type="ECO:0000313" key="9">
    <source>
        <dbReference type="Proteomes" id="UP001201217"/>
    </source>
</evidence>
<dbReference type="PANTHER" id="PTHR30349">
    <property type="entry name" value="PHAGE INTEGRASE-RELATED"/>
    <property type="match status" value="1"/>
</dbReference>
<keyword evidence="4" id="KW-0233">DNA recombination</keyword>
<sequence>MIRKRGNRWQVDVVINGERIRKGGFSSQVEAETYEKAILKGLPTNSSVTFKAFIDEHFDYLWGDTKAPQATEINCRTLLKYIKAEEPIPKITNQVIADLVQKMKADRLSNSTINRKLSTLSKLLVHAVDCELIPKRPKIPFQKEGKGRERVLERHEEERCVEYLFHIGQQNSAALFNFLLYTGCRLGEAYKVHRNNVSGGYVKFMDTKNGSNRLVPLIGPAKEGWDIVAKHTEFEYPFKVIPRDTFRDHWNRMRHHMGAGDDPDFVPHMLRHTCCTRMVRKNVNLPKVMKWMGHKSIQTTMRYTNLVANDLDTAGEALLDF</sequence>
<organism evidence="8 9">
    <name type="scientific">Maritalea mediterranea</name>
    <dbReference type="NCBI Taxonomy" id="2909667"/>
    <lineage>
        <taxon>Bacteria</taxon>
        <taxon>Pseudomonadati</taxon>
        <taxon>Pseudomonadota</taxon>
        <taxon>Alphaproteobacteria</taxon>
        <taxon>Hyphomicrobiales</taxon>
        <taxon>Devosiaceae</taxon>
        <taxon>Maritalea</taxon>
    </lineage>
</organism>
<evidence type="ECO:0000259" key="6">
    <source>
        <dbReference type="PROSITE" id="PS51898"/>
    </source>
</evidence>
<dbReference type="InterPro" id="IPR011010">
    <property type="entry name" value="DNA_brk_join_enz"/>
</dbReference>
<dbReference type="InterPro" id="IPR050090">
    <property type="entry name" value="Tyrosine_recombinase_XerCD"/>
</dbReference>
<keyword evidence="9" id="KW-1185">Reference proteome</keyword>
<dbReference type="InterPro" id="IPR013762">
    <property type="entry name" value="Integrase-like_cat_sf"/>
</dbReference>
<name>A0ABS9E9Z9_9HYPH</name>
<proteinExistence type="inferred from homology"/>
<evidence type="ECO:0000256" key="1">
    <source>
        <dbReference type="ARBA" id="ARBA00008857"/>
    </source>
</evidence>
<dbReference type="Gene3D" id="1.10.443.10">
    <property type="entry name" value="Intergrase catalytic core"/>
    <property type="match status" value="1"/>
</dbReference>
<comment type="caution">
    <text evidence="8">The sequence shown here is derived from an EMBL/GenBank/DDBJ whole genome shotgun (WGS) entry which is preliminary data.</text>
</comment>
<protein>
    <submittedName>
        <fullName evidence="8">Tyrosine-type recombinase/integrase</fullName>
    </submittedName>
</protein>
<evidence type="ECO:0000256" key="2">
    <source>
        <dbReference type="ARBA" id="ARBA00022908"/>
    </source>
</evidence>
<accession>A0ABS9E9Z9</accession>
<keyword evidence="2" id="KW-0229">DNA integration</keyword>
<dbReference type="Pfam" id="PF00589">
    <property type="entry name" value="Phage_integrase"/>
    <property type="match status" value="1"/>
</dbReference>
<gene>
    <name evidence="8" type="ORF">L1I42_08855</name>
</gene>
<dbReference type="PANTHER" id="PTHR30349:SF41">
    <property type="entry name" value="INTEGRASE_RECOMBINASE PROTEIN MJ0367-RELATED"/>
    <property type="match status" value="1"/>
</dbReference>
<dbReference type="CDD" id="cd00796">
    <property type="entry name" value="INT_Rci_Hp1_C"/>
    <property type="match status" value="1"/>
</dbReference>
<dbReference type="PROSITE" id="PS51898">
    <property type="entry name" value="TYR_RECOMBINASE"/>
    <property type="match status" value="1"/>
</dbReference>
<dbReference type="PROSITE" id="PS51900">
    <property type="entry name" value="CB"/>
    <property type="match status" value="1"/>
</dbReference>
<dbReference type="InterPro" id="IPR002104">
    <property type="entry name" value="Integrase_catalytic"/>
</dbReference>
<keyword evidence="3 5" id="KW-0238">DNA-binding</keyword>
<dbReference type="Proteomes" id="UP001201217">
    <property type="component" value="Unassembled WGS sequence"/>
</dbReference>
<evidence type="ECO:0000256" key="3">
    <source>
        <dbReference type="ARBA" id="ARBA00023125"/>
    </source>
</evidence>
<dbReference type="RefSeq" id="WP_236114109.1">
    <property type="nucleotide sequence ID" value="NZ_JAKGTI010000001.1"/>
</dbReference>
<dbReference type="EMBL" id="JAKGTI010000001">
    <property type="protein sequence ID" value="MCF4098595.1"/>
    <property type="molecule type" value="Genomic_DNA"/>
</dbReference>
<dbReference type="Gene3D" id="1.10.150.130">
    <property type="match status" value="1"/>
</dbReference>
<dbReference type="InterPro" id="IPR010998">
    <property type="entry name" value="Integrase_recombinase_N"/>
</dbReference>
<dbReference type="SUPFAM" id="SSF56349">
    <property type="entry name" value="DNA breaking-rejoining enzymes"/>
    <property type="match status" value="1"/>
</dbReference>
<evidence type="ECO:0000259" key="7">
    <source>
        <dbReference type="PROSITE" id="PS51900"/>
    </source>
</evidence>
<feature type="domain" description="Tyr recombinase" evidence="6">
    <location>
        <begin position="147"/>
        <end position="316"/>
    </location>
</feature>
<evidence type="ECO:0000256" key="5">
    <source>
        <dbReference type="PROSITE-ProRule" id="PRU01248"/>
    </source>
</evidence>
<reference evidence="8 9" key="1">
    <citation type="submission" date="2022-01" db="EMBL/GenBank/DDBJ databases">
        <title>Maritalea mediterranea sp. nov., isolated from marine plastic residues from the Malva-rosa beach (Valencia, Spain).</title>
        <authorList>
            <person name="Vidal-Verdu A."/>
            <person name="Molina-Menor E."/>
            <person name="Pascual J."/>
            <person name="Pereto J."/>
            <person name="Porcar M."/>
        </authorList>
    </citation>
    <scope>NUCLEOTIDE SEQUENCE [LARGE SCALE GENOMIC DNA]</scope>
    <source>
        <strain evidence="8 9">P4.10X</strain>
    </source>
</reference>
<evidence type="ECO:0000256" key="4">
    <source>
        <dbReference type="ARBA" id="ARBA00023172"/>
    </source>
</evidence>
<dbReference type="InterPro" id="IPR044068">
    <property type="entry name" value="CB"/>
</dbReference>